<evidence type="ECO:0000313" key="9">
    <source>
        <dbReference type="Proteomes" id="UP000749293"/>
    </source>
</evidence>
<dbReference type="InterPro" id="IPR053278">
    <property type="entry name" value="Pre-60S_factor_ECM1"/>
</dbReference>
<evidence type="ECO:0000313" key="8">
    <source>
        <dbReference type="EMBL" id="KAF4120637.1"/>
    </source>
</evidence>
<evidence type="ECO:0000256" key="4">
    <source>
        <dbReference type="ARBA" id="ARBA00022490"/>
    </source>
</evidence>
<evidence type="ECO:0000256" key="5">
    <source>
        <dbReference type="ARBA" id="ARBA00022517"/>
    </source>
</evidence>
<keyword evidence="4" id="KW-0963">Cytoplasm</keyword>
<gene>
    <name evidence="8" type="ORF">GMORB2_2640</name>
</gene>
<evidence type="ECO:0000256" key="6">
    <source>
        <dbReference type="ARBA" id="ARBA00023242"/>
    </source>
</evidence>
<dbReference type="Pfam" id="PF09135">
    <property type="entry name" value="Alb1"/>
    <property type="match status" value="1"/>
</dbReference>
<dbReference type="Proteomes" id="UP000749293">
    <property type="component" value="Unassembled WGS sequence"/>
</dbReference>
<accession>A0A9P4YRS0</accession>
<dbReference type="AlphaFoldDB" id="A0A9P4YRS0"/>
<feature type="compositionally biased region" description="Polar residues" evidence="7">
    <location>
        <begin position="1"/>
        <end position="11"/>
    </location>
</feature>
<sequence length="170" mass="18937">MAKNKSPTKNSRAARWASSPTNMDKSLKDVSLPQNTSGPQRPSVLAAHHSAGVQKKVKRKSQMTSKARKRQERSMQMAEAVLERTSKKVERSIDRGRNVQRRSKGWDEINKEAEAHGVKLVDVEDAETQADKDWETDEEPTPAAATVPIIDARESVDDDGYIAVDDDDII</sequence>
<feature type="compositionally biased region" description="Basic and acidic residues" evidence="7">
    <location>
        <begin position="81"/>
        <end position="97"/>
    </location>
</feature>
<keyword evidence="9" id="KW-1185">Reference proteome</keyword>
<feature type="compositionally biased region" description="Acidic residues" evidence="7">
    <location>
        <begin position="123"/>
        <end position="140"/>
    </location>
</feature>
<reference evidence="8" key="1">
    <citation type="submission" date="2020-03" db="EMBL/GenBank/DDBJ databases">
        <title>Site-based positive gene gene selection in Geosmithia morbida across the United States reveals a broad range of putative effectors and factors for local host and environmental adapation.</title>
        <authorList>
            <person name="Onufrak A."/>
            <person name="Murdoch R.W."/>
            <person name="Gazis R."/>
            <person name="Huff M."/>
            <person name="Staton M."/>
            <person name="Klingeman W."/>
            <person name="Hadziabdic D."/>
        </authorList>
    </citation>
    <scope>NUCLEOTIDE SEQUENCE</scope>
    <source>
        <strain evidence="8">1262</strain>
    </source>
</reference>
<dbReference type="EMBL" id="JAANYQ010000015">
    <property type="protein sequence ID" value="KAF4120637.1"/>
    <property type="molecule type" value="Genomic_DNA"/>
</dbReference>
<feature type="compositionally biased region" description="Basic residues" evidence="7">
    <location>
        <begin position="55"/>
        <end position="71"/>
    </location>
</feature>
<dbReference type="GO" id="GO:0030687">
    <property type="term" value="C:preribosome, large subunit precursor"/>
    <property type="evidence" value="ECO:0007669"/>
    <property type="project" value="TreeGrafter"/>
</dbReference>
<protein>
    <submittedName>
        <fullName evidence="8">Alb1</fullName>
    </submittedName>
</protein>
<keyword evidence="6" id="KW-0539">Nucleus</keyword>
<comment type="subcellular location">
    <subcellularLocation>
        <location evidence="2">Cytoplasm</location>
    </subcellularLocation>
    <subcellularLocation>
        <location evidence="1">Nucleus</location>
    </subcellularLocation>
</comment>
<dbReference type="GO" id="GO:0000055">
    <property type="term" value="P:ribosomal large subunit export from nucleus"/>
    <property type="evidence" value="ECO:0007669"/>
    <property type="project" value="TreeGrafter"/>
</dbReference>
<feature type="region of interest" description="Disordered" evidence="7">
    <location>
        <begin position="1"/>
        <end position="105"/>
    </location>
</feature>
<organism evidence="8 9">
    <name type="scientific">Geosmithia morbida</name>
    <dbReference type="NCBI Taxonomy" id="1094350"/>
    <lineage>
        <taxon>Eukaryota</taxon>
        <taxon>Fungi</taxon>
        <taxon>Dikarya</taxon>
        <taxon>Ascomycota</taxon>
        <taxon>Pezizomycotina</taxon>
        <taxon>Sordariomycetes</taxon>
        <taxon>Hypocreomycetidae</taxon>
        <taxon>Hypocreales</taxon>
        <taxon>Bionectriaceae</taxon>
        <taxon>Geosmithia</taxon>
    </lineage>
</organism>
<dbReference type="RefSeq" id="XP_035319289.1">
    <property type="nucleotide sequence ID" value="XM_035464619.1"/>
</dbReference>
<evidence type="ECO:0000256" key="2">
    <source>
        <dbReference type="ARBA" id="ARBA00004496"/>
    </source>
</evidence>
<dbReference type="PANTHER" id="PTHR28280:SF1">
    <property type="entry name" value="SHUTTLING PRE-60S FACTOR ECM1"/>
    <property type="match status" value="1"/>
</dbReference>
<dbReference type="GO" id="GO:0005737">
    <property type="term" value="C:cytoplasm"/>
    <property type="evidence" value="ECO:0007669"/>
    <property type="project" value="UniProtKB-SubCell"/>
</dbReference>
<comment type="caution">
    <text evidence="8">The sequence shown here is derived from an EMBL/GenBank/DDBJ whole genome shotgun (WGS) entry which is preliminary data.</text>
</comment>
<evidence type="ECO:0000256" key="3">
    <source>
        <dbReference type="ARBA" id="ARBA00022448"/>
    </source>
</evidence>
<keyword evidence="5" id="KW-0690">Ribosome biogenesis</keyword>
<dbReference type="InterPro" id="IPR022784">
    <property type="entry name" value="Ribosome_bgen_Alb1"/>
</dbReference>
<evidence type="ECO:0000256" key="1">
    <source>
        <dbReference type="ARBA" id="ARBA00004123"/>
    </source>
</evidence>
<proteinExistence type="predicted"/>
<dbReference type="GeneID" id="55968870"/>
<dbReference type="OrthoDB" id="5304887at2759"/>
<keyword evidence="3" id="KW-0813">Transport</keyword>
<name>A0A9P4YRS0_9HYPO</name>
<feature type="region of interest" description="Disordered" evidence="7">
    <location>
        <begin position="122"/>
        <end position="146"/>
    </location>
</feature>
<dbReference type="PANTHER" id="PTHR28280">
    <property type="entry name" value="SHUTTLING PRE-60S FACTOR ECM1"/>
    <property type="match status" value="1"/>
</dbReference>
<evidence type="ECO:0000256" key="7">
    <source>
        <dbReference type="SAM" id="MobiDB-lite"/>
    </source>
</evidence>
<dbReference type="GO" id="GO:0005730">
    <property type="term" value="C:nucleolus"/>
    <property type="evidence" value="ECO:0007669"/>
    <property type="project" value="TreeGrafter"/>
</dbReference>